<evidence type="ECO:0000256" key="1">
    <source>
        <dbReference type="ARBA" id="ARBA00011051"/>
    </source>
</evidence>
<dbReference type="Gene3D" id="3.10.180.10">
    <property type="entry name" value="2,3-Dihydroxybiphenyl 1,2-Dioxygenase, domain 1"/>
    <property type="match status" value="1"/>
</dbReference>
<sequence length="127" mass="14242">MSALIQAAVPVLASLNLDESGDFYTALLGFHVRLQASDYLIMMRDGVELHFWLCPERHIAQNTSCYLRTGDCQALYQEFSQRGLALDAPVLRSWGMKELYVIDAHGNLLKFGEQPVVSHPTIAEENC</sequence>
<accession>A0A2N8RDC7</accession>
<dbReference type="SUPFAM" id="SSF54593">
    <property type="entry name" value="Glyoxalase/Bleomycin resistance protein/Dihydroxybiphenyl dioxygenase"/>
    <property type="match status" value="1"/>
</dbReference>
<name>A0A2N8RDC7_STUST</name>
<evidence type="ECO:0000313" key="6">
    <source>
        <dbReference type="Proteomes" id="UP000236003"/>
    </source>
</evidence>
<dbReference type="PROSITE" id="PS51819">
    <property type="entry name" value="VOC"/>
    <property type="match status" value="1"/>
</dbReference>
<comment type="similarity">
    <text evidence="1">Belongs to the bleomycin resistance protein family.</text>
</comment>
<dbReference type="InterPro" id="IPR037523">
    <property type="entry name" value="VOC_core"/>
</dbReference>
<dbReference type="AlphaFoldDB" id="A0A2N8RDC7"/>
<gene>
    <name evidence="5" type="ORF">CXK99_12520</name>
</gene>
<keyword evidence="3" id="KW-0046">Antibiotic resistance</keyword>
<dbReference type="InterPro" id="IPR029068">
    <property type="entry name" value="Glyas_Bleomycin-R_OHBP_Dase"/>
</dbReference>
<feature type="domain" description="VOC" evidence="4">
    <location>
        <begin position="6"/>
        <end position="114"/>
    </location>
</feature>
<dbReference type="InterPro" id="IPR000335">
    <property type="entry name" value="Bleomycin-R"/>
</dbReference>
<dbReference type="Proteomes" id="UP000236003">
    <property type="component" value="Unassembled WGS sequence"/>
</dbReference>
<dbReference type="GO" id="GO:0046677">
    <property type="term" value="P:response to antibiotic"/>
    <property type="evidence" value="ECO:0007669"/>
    <property type="project" value="UniProtKB-KW"/>
</dbReference>
<evidence type="ECO:0000256" key="3">
    <source>
        <dbReference type="ARBA" id="ARBA00023251"/>
    </source>
</evidence>
<dbReference type="CDD" id="cd08349">
    <property type="entry name" value="BLMA_like"/>
    <property type="match status" value="1"/>
</dbReference>
<reference evidence="5 6" key="1">
    <citation type="submission" date="2018-01" db="EMBL/GenBank/DDBJ databases">
        <title>Denitrification phenotypes of diverse strains of Pseudomonas stutzeri.</title>
        <authorList>
            <person name="Milligan D.A."/>
            <person name="Bergaust L."/>
            <person name="Bakken L.R."/>
            <person name="Frostegard A."/>
        </authorList>
    </citation>
    <scope>NUCLEOTIDE SEQUENCE [LARGE SCALE GENOMIC DNA]</scope>
    <source>
        <strain evidence="5 6">CCUG 44592</strain>
    </source>
</reference>
<proteinExistence type="inferred from homology"/>
<protein>
    <recommendedName>
        <fullName evidence="2">Bleomycin resistance protein</fullName>
    </recommendedName>
</protein>
<evidence type="ECO:0000256" key="2">
    <source>
        <dbReference type="ARBA" id="ARBA00021572"/>
    </source>
</evidence>
<organism evidence="5 6">
    <name type="scientific">Stutzerimonas stutzeri</name>
    <name type="common">Pseudomonas stutzeri</name>
    <dbReference type="NCBI Taxonomy" id="316"/>
    <lineage>
        <taxon>Bacteria</taxon>
        <taxon>Pseudomonadati</taxon>
        <taxon>Pseudomonadota</taxon>
        <taxon>Gammaproteobacteria</taxon>
        <taxon>Pseudomonadales</taxon>
        <taxon>Pseudomonadaceae</taxon>
        <taxon>Stutzerimonas</taxon>
    </lineage>
</organism>
<evidence type="ECO:0000313" key="5">
    <source>
        <dbReference type="EMBL" id="PNF59086.1"/>
    </source>
</evidence>
<comment type="caution">
    <text evidence="5">The sequence shown here is derived from an EMBL/GenBank/DDBJ whole genome shotgun (WGS) entry which is preliminary data.</text>
</comment>
<dbReference type="EMBL" id="POUM01000010">
    <property type="protein sequence ID" value="PNF59086.1"/>
    <property type="molecule type" value="Genomic_DNA"/>
</dbReference>
<evidence type="ECO:0000259" key="4">
    <source>
        <dbReference type="PROSITE" id="PS51819"/>
    </source>
</evidence>